<protein>
    <submittedName>
        <fullName evidence="2">Uncharacterized protein</fullName>
    </submittedName>
</protein>
<proteinExistence type="predicted"/>
<keyword evidence="3" id="KW-1185">Reference proteome</keyword>
<gene>
    <name evidence="2" type="ORF">GRX66_00230</name>
</gene>
<name>A0A6B0SEG7_9EURY</name>
<feature type="region of interest" description="Disordered" evidence="1">
    <location>
        <begin position="151"/>
        <end position="175"/>
    </location>
</feature>
<organism evidence="2 3">
    <name type="scientific">Halobacterium bonnevillei</name>
    <dbReference type="NCBI Taxonomy" id="2692200"/>
    <lineage>
        <taxon>Archaea</taxon>
        <taxon>Methanobacteriati</taxon>
        <taxon>Methanobacteriota</taxon>
        <taxon>Stenosarchaea group</taxon>
        <taxon>Halobacteria</taxon>
        <taxon>Halobacteriales</taxon>
        <taxon>Halobacteriaceae</taxon>
        <taxon>Halobacterium</taxon>
    </lineage>
</organism>
<comment type="caution">
    <text evidence="2">The sequence shown here is derived from an EMBL/GenBank/DDBJ whole genome shotgun (WGS) entry which is preliminary data.</text>
</comment>
<feature type="region of interest" description="Disordered" evidence="1">
    <location>
        <begin position="218"/>
        <end position="247"/>
    </location>
</feature>
<accession>A0A6B0SEG7</accession>
<evidence type="ECO:0000313" key="3">
    <source>
        <dbReference type="Proteomes" id="UP000471521"/>
    </source>
</evidence>
<evidence type="ECO:0000313" key="2">
    <source>
        <dbReference type="EMBL" id="MXR19106.1"/>
    </source>
</evidence>
<dbReference type="EMBL" id="WUUU01000001">
    <property type="protein sequence ID" value="MXR19106.1"/>
    <property type="molecule type" value="Genomic_DNA"/>
</dbReference>
<dbReference type="AlphaFoldDB" id="A0A6B0SEG7"/>
<dbReference type="Proteomes" id="UP000471521">
    <property type="component" value="Unassembled WGS sequence"/>
</dbReference>
<evidence type="ECO:0000256" key="1">
    <source>
        <dbReference type="SAM" id="MobiDB-lite"/>
    </source>
</evidence>
<reference evidence="2 3" key="1">
    <citation type="submission" date="2019-12" db="EMBL/GenBank/DDBJ databases">
        <title>Isolation and characterization of three novel carbon monoxide-oxidizing members of Halobacteria from salione crusts and soils.</title>
        <authorList>
            <person name="Myers M.R."/>
            <person name="King G.M."/>
        </authorList>
    </citation>
    <scope>NUCLEOTIDE SEQUENCE [LARGE SCALE GENOMIC DNA]</scope>
    <source>
        <strain evidence="2 3">PCN9</strain>
    </source>
</reference>
<dbReference type="RefSeq" id="WP_159524707.1">
    <property type="nucleotide sequence ID" value="NZ_WUUU01000001.1"/>
</dbReference>
<sequence length="271" mass="29391">MTDNQAGPNHRSLSAAYRQAGYTITDAPGFQRADAATLWVARDDQPIAVVASLRNPTKPGVLLRNVDQLSRHARIHLVTGSPGIASRVRELLRNPVRRRTDCGVECFLHPAQFVLDGSRLAVSEPHVWIATTDEQSPPDGTVLSATLRLANASESETEPSNPAARSIKKRPGYESTVTELESTETLPESSYLVRKPVITDQPGDGHGVVVAVLSDSGLTADNPARNRAPESLGQETKPPRVLGDEPWAMSAPPALAVTRLHLVAQREWEDR</sequence>